<dbReference type="PANTHER" id="PTHR24198:SF165">
    <property type="entry name" value="ANKYRIN REPEAT-CONTAINING PROTEIN-RELATED"/>
    <property type="match status" value="1"/>
</dbReference>
<feature type="repeat" description="ANK" evidence="3">
    <location>
        <begin position="448"/>
        <end position="480"/>
    </location>
</feature>
<organism evidence="5 6">
    <name type="scientific">Sinanodonta woodiana</name>
    <name type="common">Chinese pond mussel</name>
    <name type="synonym">Anodonta woodiana</name>
    <dbReference type="NCBI Taxonomy" id="1069815"/>
    <lineage>
        <taxon>Eukaryota</taxon>
        <taxon>Metazoa</taxon>
        <taxon>Spiralia</taxon>
        <taxon>Lophotrochozoa</taxon>
        <taxon>Mollusca</taxon>
        <taxon>Bivalvia</taxon>
        <taxon>Autobranchia</taxon>
        <taxon>Heteroconchia</taxon>
        <taxon>Palaeoheterodonta</taxon>
        <taxon>Unionida</taxon>
        <taxon>Unionoidea</taxon>
        <taxon>Unionidae</taxon>
        <taxon>Unioninae</taxon>
        <taxon>Sinanodonta</taxon>
    </lineage>
</organism>
<protein>
    <submittedName>
        <fullName evidence="5">Uncharacterized protein</fullName>
    </submittedName>
</protein>
<dbReference type="AlphaFoldDB" id="A0ABD3VAT0"/>
<dbReference type="InterPro" id="IPR002110">
    <property type="entry name" value="Ankyrin_rpt"/>
</dbReference>
<evidence type="ECO:0000256" key="2">
    <source>
        <dbReference type="ARBA" id="ARBA00023043"/>
    </source>
</evidence>
<comment type="caution">
    <text evidence="5">The sequence shown here is derived from an EMBL/GenBank/DDBJ whole genome shotgun (WGS) entry which is preliminary data.</text>
</comment>
<accession>A0ABD3VAT0</accession>
<feature type="repeat" description="ANK" evidence="3">
    <location>
        <begin position="574"/>
        <end position="606"/>
    </location>
</feature>
<dbReference type="SMART" id="SM00248">
    <property type="entry name" value="ANK"/>
    <property type="match status" value="11"/>
</dbReference>
<feature type="compositionally biased region" description="Polar residues" evidence="4">
    <location>
        <begin position="125"/>
        <end position="136"/>
    </location>
</feature>
<dbReference type="PROSITE" id="PS50088">
    <property type="entry name" value="ANK_REPEAT"/>
    <property type="match status" value="5"/>
</dbReference>
<proteinExistence type="predicted"/>
<dbReference type="Pfam" id="PF00023">
    <property type="entry name" value="Ank"/>
    <property type="match status" value="1"/>
</dbReference>
<dbReference type="Gene3D" id="1.25.40.20">
    <property type="entry name" value="Ankyrin repeat-containing domain"/>
    <property type="match status" value="5"/>
</dbReference>
<evidence type="ECO:0000313" key="5">
    <source>
        <dbReference type="EMBL" id="KAL3857650.1"/>
    </source>
</evidence>
<gene>
    <name evidence="5" type="ORF">ACJMK2_012297</name>
</gene>
<feature type="compositionally biased region" description="Basic and acidic residues" evidence="4">
    <location>
        <begin position="110"/>
        <end position="121"/>
    </location>
</feature>
<evidence type="ECO:0000256" key="4">
    <source>
        <dbReference type="SAM" id="MobiDB-lite"/>
    </source>
</evidence>
<feature type="repeat" description="ANK" evidence="3">
    <location>
        <begin position="1026"/>
        <end position="1060"/>
    </location>
</feature>
<feature type="repeat" description="ANK" evidence="3">
    <location>
        <begin position="874"/>
        <end position="906"/>
    </location>
</feature>
<feature type="compositionally biased region" description="Polar residues" evidence="4">
    <location>
        <begin position="57"/>
        <end position="76"/>
    </location>
</feature>
<evidence type="ECO:0000256" key="1">
    <source>
        <dbReference type="ARBA" id="ARBA00022737"/>
    </source>
</evidence>
<feature type="non-terminal residue" evidence="5">
    <location>
        <position position="1"/>
    </location>
</feature>
<sequence>TLVNKKQIGNKFGSESTDFSYRNADFTQSGIYPRQERPENQAVDFLRSVQLAPTSFGGNQLYTSPFDNRQQNNRKSPNFLLKDSPYDHNISNPDLQKLRLKSRTPLQTDRIPEHPENELSRKNSRNVVARQNSSLNENKHFSDKTTASTTGTERRVVPSKPSSSRQKNNQTCTCGKYHFHTFDIESGKMSSSQNMPLLSEESITHKLTYQLQQELTACNEKHVTICNTFWKPFLAFSEYRHGQKPIQFKDLWPNERKICELLKVGIENAVLRDSIPDLCLLAVVCGPVDLLKALLSMSLISKTADQVSISTQVRKSLPAKYLHSERRGDSRSQMKVKPSLQDKDVILLLTLDHKNFYELHKKLQTFDLNINTECITEGDFLLHRLCRGGLCQLIHIHTLVTIHNADIELCNADGMTPLMIVAEAGDSILCGILLCVFGADPNKPNFQNGKSALHYAVQNNHVDVVNCLIKRGADVNQVDHQCCLPDDLPLCNSISEDCREIIKMHRNQRHKRLEQAVLEEVVYPVDLRPSDLGVVNEDDLTLVMVAAKNDRVENLETLIKTTKSSIIDAQHRQTGMTALAMAAKEGYSECVRVLLKAGARPSIPDMQGYLPLHHAIVHNQEETVETILKFFPETYIGLFQGRKLCKKSSIHQKIKAAWDKRQAEIVTPELRVCAISGNAESMYCLLEEGDKVDTKSDLSNLPAVFLAVENGQLEVLKLLQEKGASMRQRHPQTGSTLLHLVAKTGNLKIASYLLQFCSSQTSIVSRSDAGHSKALDINALNNENKTALQVAAEKGYINIVDILIDNGATVALLDSDGELFNCAEYEGVRMKIHAFRDGHTKQIMKLIMDKSKKAFQQLQKLWLPKFDHNLREKNGDTPLMVACRHGRLHAVRFLLESAVYKNWMDDESCDDQSKYDDDADSGVPDMHGQGCVSPQLHPSSSGVSEIFLKSLEMSQDLGDPVTEGEARILHEVQPEEEEYGNQLQATSDLDKQSQLHMLLHDVRSPKGCSIYHDGIVSHVCAKNLFDGCTPLHRAVEGGDNSDLVVALVETDRVGLNMQNDAGLTAVHFACKLGRKRVLAKLLEFEDTDISVFTLNGQLPEEMTSNKTIIKMVQKARNGQPVIRPKLKIGAGAKSLPSLTDSLVSHQANTARDSEINFDYLLSRFQTLRQEVKSKGE</sequence>
<dbReference type="InterPro" id="IPR036770">
    <property type="entry name" value="Ankyrin_rpt-contain_sf"/>
</dbReference>
<dbReference type="SUPFAM" id="SSF48403">
    <property type="entry name" value="Ankyrin repeat"/>
    <property type="match status" value="2"/>
</dbReference>
<dbReference type="Pfam" id="PF12796">
    <property type="entry name" value="Ank_2"/>
    <property type="match status" value="4"/>
</dbReference>
<dbReference type="PANTHER" id="PTHR24198">
    <property type="entry name" value="ANKYRIN REPEAT AND PROTEIN KINASE DOMAIN-CONTAINING PROTEIN"/>
    <property type="match status" value="1"/>
</dbReference>
<dbReference type="EMBL" id="JBJQND010000013">
    <property type="protein sequence ID" value="KAL3857650.1"/>
    <property type="molecule type" value="Genomic_DNA"/>
</dbReference>
<dbReference type="Proteomes" id="UP001634394">
    <property type="component" value="Unassembled WGS sequence"/>
</dbReference>
<keyword evidence="2 3" id="KW-0040">ANK repeat</keyword>
<keyword evidence="1" id="KW-0677">Repeat</keyword>
<feature type="region of interest" description="Disordered" evidence="4">
    <location>
        <begin position="57"/>
        <end position="170"/>
    </location>
</feature>
<evidence type="ECO:0000256" key="3">
    <source>
        <dbReference type="PROSITE-ProRule" id="PRU00023"/>
    </source>
</evidence>
<feature type="repeat" description="ANK" evidence="3">
    <location>
        <begin position="783"/>
        <end position="815"/>
    </location>
</feature>
<keyword evidence="6" id="KW-1185">Reference proteome</keyword>
<reference evidence="5 6" key="1">
    <citation type="submission" date="2024-11" db="EMBL/GenBank/DDBJ databases">
        <title>Chromosome-level genome assembly of the freshwater bivalve Anodonta woodiana.</title>
        <authorList>
            <person name="Chen X."/>
        </authorList>
    </citation>
    <scope>NUCLEOTIDE SEQUENCE [LARGE SCALE GENOMIC DNA]</scope>
    <source>
        <strain evidence="5">MN2024</strain>
        <tissue evidence="5">Gills</tissue>
    </source>
</reference>
<name>A0ABD3VAT0_SINWO</name>
<evidence type="ECO:0000313" key="6">
    <source>
        <dbReference type="Proteomes" id="UP001634394"/>
    </source>
</evidence>
<dbReference type="PROSITE" id="PS50297">
    <property type="entry name" value="ANK_REP_REGION"/>
    <property type="match status" value="4"/>
</dbReference>